<sequence>MEDVHRRTAFLSDAHLGTPGCQAELRLDFLRHLHCRQLYLVGDIIDLGALQRPSGGRPATAMPNCNGWPGLQPD</sequence>
<gene>
    <name evidence="2" type="ordered locus">Fraau_2703</name>
</gene>
<reference evidence="2" key="1">
    <citation type="submission" date="2012-02" db="EMBL/GenBank/DDBJ databases">
        <title>The complete genome of Frateuria aurantia DSM 6220.</title>
        <authorList>
            <consortium name="US DOE Joint Genome Institute (JGI-PGF)"/>
            <person name="Lucas S."/>
            <person name="Copeland A."/>
            <person name="Lapidus A."/>
            <person name="Glavina del Rio T."/>
            <person name="Dalin E."/>
            <person name="Tice H."/>
            <person name="Bruce D."/>
            <person name="Goodwin L."/>
            <person name="Pitluck S."/>
            <person name="Peters L."/>
            <person name="Ovchinnikova G."/>
            <person name="Teshima H."/>
            <person name="Kyrpides N."/>
            <person name="Mavromatis K."/>
            <person name="Ivanova N."/>
            <person name="Brettin T."/>
            <person name="Detter J.C."/>
            <person name="Han C."/>
            <person name="Larimer F."/>
            <person name="Land M."/>
            <person name="Hauser L."/>
            <person name="Markowitz V."/>
            <person name="Cheng J.-F."/>
            <person name="Hugenholtz P."/>
            <person name="Woyke T."/>
            <person name="Wu D."/>
            <person name="Brambilla E."/>
            <person name="Klenk H.-P."/>
            <person name="Eisen J.A."/>
        </authorList>
    </citation>
    <scope>NUCLEOTIDE SEQUENCE</scope>
    <source>
        <strain evidence="2">DSM 6220</strain>
    </source>
</reference>
<protein>
    <recommendedName>
        <fullName evidence="4">Calcineurin-like phosphoesterase domain-containing protein</fullName>
    </recommendedName>
</protein>
<dbReference type="HOGENOM" id="CLU_2682411_0_0_6"/>
<organism evidence="2 3">
    <name type="scientific">Frateuria aurantia (strain ATCC 33424 / DSM 6220 / KCTC 2777 / LMG 1558 / NBRC 3245 / NCIMB 13370)</name>
    <name type="common">Acetobacter aurantius</name>
    <dbReference type="NCBI Taxonomy" id="767434"/>
    <lineage>
        <taxon>Bacteria</taxon>
        <taxon>Pseudomonadati</taxon>
        <taxon>Pseudomonadota</taxon>
        <taxon>Gammaproteobacteria</taxon>
        <taxon>Lysobacterales</taxon>
        <taxon>Rhodanobacteraceae</taxon>
        <taxon>Frateuria</taxon>
    </lineage>
</organism>
<evidence type="ECO:0008006" key="4">
    <source>
        <dbReference type="Google" id="ProtNLM"/>
    </source>
</evidence>
<dbReference type="SUPFAM" id="SSF56300">
    <property type="entry name" value="Metallo-dependent phosphatases"/>
    <property type="match status" value="1"/>
</dbReference>
<keyword evidence="3" id="KW-1185">Reference proteome</keyword>
<dbReference type="KEGG" id="fau:Fraau_2703"/>
<dbReference type="AlphaFoldDB" id="H8KZ15"/>
<evidence type="ECO:0000256" key="1">
    <source>
        <dbReference type="SAM" id="MobiDB-lite"/>
    </source>
</evidence>
<feature type="region of interest" description="Disordered" evidence="1">
    <location>
        <begin position="55"/>
        <end position="74"/>
    </location>
</feature>
<dbReference type="Proteomes" id="UP000005234">
    <property type="component" value="Chromosome"/>
</dbReference>
<dbReference type="STRING" id="767434.Fraau_2703"/>
<accession>H8KZ15</accession>
<proteinExistence type="predicted"/>
<dbReference type="eggNOG" id="COG2908">
    <property type="taxonomic scope" value="Bacteria"/>
</dbReference>
<name>H8KZ15_FRAAD</name>
<evidence type="ECO:0000313" key="2">
    <source>
        <dbReference type="EMBL" id="AFC87045.1"/>
    </source>
</evidence>
<dbReference type="RefSeq" id="WP_014404048.1">
    <property type="nucleotide sequence ID" value="NC_017033.1"/>
</dbReference>
<dbReference type="InterPro" id="IPR029052">
    <property type="entry name" value="Metallo-depent_PP-like"/>
</dbReference>
<dbReference type="EMBL" id="CP003350">
    <property type="protein sequence ID" value="AFC87045.1"/>
    <property type="molecule type" value="Genomic_DNA"/>
</dbReference>
<evidence type="ECO:0000313" key="3">
    <source>
        <dbReference type="Proteomes" id="UP000005234"/>
    </source>
</evidence>